<dbReference type="PIRSF" id="PIRSF500176">
    <property type="entry name" value="L_ASNase"/>
    <property type="match status" value="1"/>
</dbReference>
<feature type="domain" description="L-asparaginase N-terminal" evidence="1">
    <location>
        <begin position="2"/>
        <end position="150"/>
    </location>
</feature>
<proteinExistence type="predicted"/>
<dbReference type="Pfam" id="PF00710">
    <property type="entry name" value="Asparaginase"/>
    <property type="match status" value="1"/>
</dbReference>
<dbReference type="EMBL" id="BAABRL010000009">
    <property type="protein sequence ID" value="GAA5496698.1"/>
    <property type="molecule type" value="Genomic_DNA"/>
</dbReference>
<sequence>MLILTTGGTIDKIYFDAKSEYEIGEPTITHIFQEVGATLPHEIISLMRKDSLEINDEDRALIRKNCVECQASQILITHGTDTMCETAAALQDIQGKTIVLTGALAPARFKITDAVFNVGTAIGAAQSKPPGVYIAMNGQIFEAGTVRKNREAGKFERI</sequence>
<evidence type="ECO:0000313" key="3">
    <source>
        <dbReference type="Proteomes" id="UP001424741"/>
    </source>
</evidence>
<organism evidence="2 3">
    <name type="scientific">Rubritalea halochordaticola</name>
    <dbReference type="NCBI Taxonomy" id="714537"/>
    <lineage>
        <taxon>Bacteria</taxon>
        <taxon>Pseudomonadati</taxon>
        <taxon>Verrucomicrobiota</taxon>
        <taxon>Verrucomicrobiia</taxon>
        <taxon>Verrucomicrobiales</taxon>
        <taxon>Rubritaleaceae</taxon>
        <taxon>Rubritalea</taxon>
    </lineage>
</organism>
<gene>
    <name evidence="2" type="primary">ansA</name>
    <name evidence="2" type="ORF">Rhal01_02883</name>
</gene>
<dbReference type="PRINTS" id="PR00139">
    <property type="entry name" value="ASNGLNASE"/>
</dbReference>
<accession>A0ABP9V1Y4</accession>
<dbReference type="PROSITE" id="PS51732">
    <property type="entry name" value="ASN_GLN_ASE_3"/>
    <property type="match status" value="1"/>
</dbReference>
<name>A0ABP9V1Y4_9BACT</name>
<dbReference type="Proteomes" id="UP001424741">
    <property type="component" value="Unassembled WGS sequence"/>
</dbReference>
<keyword evidence="3" id="KW-1185">Reference proteome</keyword>
<dbReference type="PANTHER" id="PTHR11707:SF28">
    <property type="entry name" value="60 KDA LYSOPHOSPHOLIPASE"/>
    <property type="match status" value="1"/>
</dbReference>
<dbReference type="RefSeq" id="WP_346189322.1">
    <property type="nucleotide sequence ID" value="NZ_BAABRL010000009.1"/>
</dbReference>
<dbReference type="SUPFAM" id="SSF53774">
    <property type="entry name" value="Glutaminase/Asparaginase"/>
    <property type="match status" value="1"/>
</dbReference>
<protein>
    <submittedName>
        <fullName evidence="2">L-asparaginase 1</fullName>
    </submittedName>
</protein>
<dbReference type="PANTHER" id="PTHR11707">
    <property type="entry name" value="L-ASPARAGINASE"/>
    <property type="match status" value="1"/>
</dbReference>
<evidence type="ECO:0000259" key="1">
    <source>
        <dbReference type="Pfam" id="PF00710"/>
    </source>
</evidence>
<comment type="caution">
    <text evidence="2">The sequence shown here is derived from an EMBL/GenBank/DDBJ whole genome shotgun (WGS) entry which is preliminary data.</text>
</comment>
<dbReference type="InterPro" id="IPR036152">
    <property type="entry name" value="Asp/glu_Ase-like_sf"/>
</dbReference>
<evidence type="ECO:0000313" key="2">
    <source>
        <dbReference type="EMBL" id="GAA5496698.1"/>
    </source>
</evidence>
<dbReference type="InterPro" id="IPR027474">
    <property type="entry name" value="L-asparaginase_N"/>
</dbReference>
<reference evidence="2 3" key="1">
    <citation type="submission" date="2024-02" db="EMBL/GenBank/DDBJ databases">
        <title>Rubritalea halochordaticola NBRC 107102.</title>
        <authorList>
            <person name="Ichikawa N."/>
            <person name="Katano-Makiyama Y."/>
            <person name="Hidaka K."/>
        </authorList>
    </citation>
    <scope>NUCLEOTIDE SEQUENCE [LARGE SCALE GENOMIC DNA]</scope>
    <source>
        <strain evidence="2 3">NBRC 107102</strain>
    </source>
</reference>
<dbReference type="InterPro" id="IPR006034">
    <property type="entry name" value="Asparaginase/glutaminase-like"/>
</dbReference>
<dbReference type="PIRSF" id="PIRSF001220">
    <property type="entry name" value="L-ASNase_gatD"/>
    <property type="match status" value="1"/>
</dbReference>
<dbReference type="Gene3D" id="3.40.50.1170">
    <property type="entry name" value="L-asparaginase, N-terminal domain"/>
    <property type="match status" value="1"/>
</dbReference>
<dbReference type="InterPro" id="IPR037152">
    <property type="entry name" value="L-asparaginase_N_sf"/>
</dbReference>